<organism evidence="3 4">
    <name type="scientific">Roseivirga seohaensis</name>
    <dbReference type="NCBI Taxonomy" id="1914963"/>
    <lineage>
        <taxon>Bacteria</taxon>
        <taxon>Pseudomonadati</taxon>
        <taxon>Bacteroidota</taxon>
        <taxon>Cytophagia</taxon>
        <taxon>Cytophagales</taxon>
        <taxon>Roseivirgaceae</taxon>
        <taxon>Roseivirga</taxon>
    </lineage>
</organism>
<evidence type="ECO:0008006" key="5">
    <source>
        <dbReference type="Google" id="ProtNLM"/>
    </source>
</evidence>
<dbReference type="RefSeq" id="WP_062303408.1">
    <property type="nucleotide sequence ID" value="NZ_LRPB01000049.1"/>
</dbReference>
<dbReference type="EMBL" id="LRPB01000049">
    <property type="protein sequence ID" value="KYG79305.1"/>
    <property type="molecule type" value="Genomic_DNA"/>
</dbReference>
<evidence type="ECO:0000313" key="3">
    <source>
        <dbReference type="EMBL" id="KYG79305.1"/>
    </source>
</evidence>
<gene>
    <name evidence="3" type="ORF">AWW67_13080</name>
</gene>
<feature type="signal peptide" evidence="2">
    <location>
        <begin position="1"/>
        <end position="17"/>
    </location>
</feature>
<comment type="caution">
    <text evidence="3">The sequence shown here is derived from an EMBL/GenBank/DDBJ whole genome shotgun (WGS) entry which is preliminary data.</text>
</comment>
<sequence>MKTMNLILLMAGTIAFAACNNNPQNEHNNHDHSQMEERQNGIDKAGNPNHREHEHKMSAQGGTGNYVVGDQVPAKQVCMVNDAYMAKDQIPVPVNGKTYYGCCQMCVKTLNEQETARMATDPQTGEKVDKTEAYIVLLDKEGTIAYFKNEANATAYAKSGN</sequence>
<dbReference type="PROSITE" id="PS51257">
    <property type="entry name" value="PROKAR_LIPOPROTEIN"/>
    <property type="match status" value="1"/>
</dbReference>
<accession>A0A150XKX6</accession>
<dbReference type="Proteomes" id="UP000075663">
    <property type="component" value="Unassembled WGS sequence"/>
</dbReference>
<evidence type="ECO:0000313" key="4">
    <source>
        <dbReference type="Proteomes" id="UP000075663"/>
    </source>
</evidence>
<name>A0A150XKX6_9BACT</name>
<evidence type="ECO:0000256" key="1">
    <source>
        <dbReference type="SAM" id="MobiDB-lite"/>
    </source>
</evidence>
<dbReference type="AlphaFoldDB" id="A0A150XKX6"/>
<feature type="region of interest" description="Disordered" evidence="1">
    <location>
        <begin position="22"/>
        <end position="65"/>
    </location>
</feature>
<reference evidence="3 4" key="1">
    <citation type="submission" date="2016-01" db="EMBL/GenBank/DDBJ databases">
        <title>Genome sequencing of Roseivirga seohaensis SW-152.</title>
        <authorList>
            <person name="Selvaratnam C."/>
            <person name="Thevarajoo S."/>
            <person name="Goh K.M."/>
            <person name="Ee R."/>
            <person name="Chan K.-G."/>
            <person name="Chong C.S."/>
        </authorList>
    </citation>
    <scope>NUCLEOTIDE SEQUENCE [LARGE SCALE GENOMIC DNA]</scope>
    <source>
        <strain evidence="3 4">SW-152</strain>
    </source>
</reference>
<proteinExistence type="predicted"/>
<feature type="chain" id="PRO_5007574870" description="TRASH transcription regulator C-terminal archaeal domain-containing protein" evidence="2">
    <location>
        <begin position="18"/>
        <end position="161"/>
    </location>
</feature>
<protein>
    <recommendedName>
        <fullName evidence="5">TRASH transcription regulator C-terminal archaeal domain-containing protein</fullName>
    </recommendedName>
</protein>
<dbReference type="STRING" id="1914963.AWW67_13080"/>
<keyword evidence="2" id="KW-0732">Signal</keyword>
<feature type="compositionally biased region" description="Basic and acidic residues" evidence="1">
    <location>
        <begin position="27"/>
        <end position="41"/>
    </location>
</feature>
<evidence type="ECO:0000256" key="2">
    <source>
        <dbReference type="SAM" id="SignalP"/>
    </source>
</evidence>